<feature type="region of interest" description="Disordered" evidence="1">
    <location>
        <begin position="1"/>
        <end position="151"/>
    </location>
</feature>
<keyword evidence="4" id="KW-1185">Reference proteome</keyword>
<protein>
    <recommendedName>
        <fullName evidence="2">DUF8004 domain-containing protein</fullName>
    </recommendedName>
</protein>
<evidence type="ECO:0000313" key="3">
    <source>
        <dbReference type="EMBL" id="KAK0618199.1"/>
    </source>
</evidence>
<evidence type="ECO:0000256" key="1">
    <source>
        <dbReference type="SAM" id="MobiDB-lite"/>
    </source>
</evidence>
<dbReference type="PANTHER" id="PTHR39601:SF2">
    <property type="entry name" value="CHORIOGENIN HMINOR"/>
    <property type="match status" value="1"/>
</dbReference>
<dbReference type="PANTHER" id="PTHR39601">
    <property type="entry name" value="CHORIOGENIN HMINOR"/>
    <property type="match status" value="1"/>
</dbReference>
<organism evidence="3 4">
    <name type="scientific">Bombardia bombarda</name>
    <dbReference type="NCBI Taxonomy" id="252184"/>
    <lineage>
        <taxon>Eukaryota</taxon>
        <taxon>Fungi</taxon>
        <taxon>Dikarya</taxon>
        <taxon>Ascomycota</taxon>
        <taxon>Pezizomycotina</taxon>
        <taxon>Sordariomycetes</taxon>
        <taxon>Sordariomycetidae</taxon>
        <taxon>Sordariales</taxon>
        <taxon>Lasiosphaeriaceae</taxon>
        <taxon>Bombardia</taxon>
    </lineage>
</organism>
<evidence type="ECO:0000313" key="4">
    <source>
        <dbReference type="Proteomes" id="UP001174934"/>
    </source>
</evidence>
<feature type="compositionally biased region" description="Low complexity" evidence="1">
    <location>
        <begin position="761"/>
        <end position="788"/>
    </location>
</feature>
<dbReference type="InterPro" id="IPR058317">
    <property type="entry name" value="DUF8004"/>
</dbReference>
<gene>
    <name evidence="3" type="ORF">B0T17DRAFT_495299</name>
</gene>
<reference evidence="3" key="1">
    <citation type="submission" date="2023-06" db="EMBL/GenBank/DDBJ databases">
        <title>Genome-scale phylogeny and comparative genomics of the fungal order Sordariales.</title>
        <authorList>
            <consortium name="Lawrence Berkeley National Laboratory"/>
            <person name="Hensen N."/>
            <person name="Bonometti L."/>
            <person name="Westerberg I."/>
            <person name="Brannstrom I.O."/>
            <person name="Guillou S."/>
            <person name="Cros-Aarteil S."/>
            <person name="Calhoun S."/>
            <person name="Haridas S."/>
            <person name="Kuo A."/>
            <person name="Mondo S."/>
            <person name="Pangilinan J."/>
            <person name="Riley R."/>
            <person name="LaButti K."/>
            <person name="Andreopoulos B."/>
            <person name="Lipzen A."/>
            <person name="Chen C."/>
            <person name="Yanf M."/>
            <person name="Daum C."/>
            <person name="Ng V."/>
            <person name="Clum A."/>
            <person name="Steindorff A."/>
            <person name="Ohm R."/>
            <person name="Martin F."/>
            <person name="Silar P."/>
            <person name="Natvig D."/>
            <person name="Lalanne C."/>
            <person name="Gautier V."/>
            <person name="Ament-velasquez S.L."/>
            <person name="Kruys A."/>
            <person name="Hutchinson M.I."/>
            <person name="Powell A.J."/>
            <person name="Barry K."/>
            <person name="Miller A.N."/>
            <person name="Grigoriev I.V."/>
            <person name="Debuchy R."/>
            <person name="Gladieux P."/>
            <person name="Thoren M.H."/>
            <person name="Johannesson H."/>
        </authorList>
    </citation>
    <scope>NUCLEOTIDE SEQUENCE</scope>
    <source>
        <strain evidence="3">SMH3391-2</strain>
    </source>
</reference>
<feature type="compositionally biased region" description="Pro residues" evidence="1">
    <location>
        <begin position="9"/>
        <end position="22"/>
    </location>
</feature>
<accession>A0AA40BYH7</accession>
<dbReference type="Pfam" id="PF26013">
    <property type="entry name" value="DUF8004"/>
    <property type="match status" value="1"/>
</dbReference>
<sequence>MLRKAQRAPPVPTSEPPPPPVPQKETRLHQGPSITALQASPVAERKSRDKRRSVSASRLSPNSRPHSNRLQARQPSPSPAPRGRSTSAQPPKARVISAEAPRIVSTPVDLRPHSKHSSDGGARSHSRGSDKEKHKRTWLPGGRSRSNSIELGKKTGTGAWIMSPDSTVDYSTASLVNGDKVPELWNESGNVYVYLHPKESGRGPSFKVSDFVFSSSTVLNELLLSEIIMTSTRGAHLSADDVTRRQYPPLNSGMNPVDGHLYLPLGNPDLDGLIAARNLFAFLTNQPLVGTKTNPTLFKVLLQIAGLLRQFGFNSLDGSSFGGSVDAAFDLFLDQFNLADVRQSREKTLEALVLAEQMKSWNLYNEAFSHAVGKYEELLDLKSPLFSTCISVSTRNRLERAHLDLTNRQANLNHRLESFEFPSLFAGIASSTSRDEYKNVKFKEWKTSFSKMRAFVLGYYKDQFGNWPPKARSKKNRFSQSGLNRQCLKILYSDLCALYDLLVDRESLTTRVIDQVEDVEENPVNPEISALRKMLSEFDHSSPPVLPPIPFDVPKIPSMTTIHENYHELSAKRQASYDKTLQSNELFLVLIKSRNIDIDQMQIPFLQAFKEFELKETKGVNPQDLGNQRIGYWLFLYAVLQSLPMLVVDAPGLNWTEGVEYFLCEPPQGNPPWTEDAGEVRKMWYQTAGQGIVELSADVIMFSVEGIYMRSHCWLAAKQWGESVGGGGATAAASAPSLESGGVASPLEPPRAVFQDMDPMSNNSRPASSAGGSSAPSSPNLRPRNSSPQAVGRAGTAYRSSIAIGLEPLPLTEGVPGGGGDARGRATSNVGPVSYHQQPQQPQQHPHQHPQGIRGRSFGNAGQMMAGGNMEQTGANRSPPPGQGAGHGRSGSTFDDILKGMETEKAKTKKRSFF</sequence>
<feature type="region of interest" description="Disordered" evidence="1">
    <location>
        <begin position="808"/>
        <end position="914"/>
    </location>
</feature>
<feature type="compositionally biased region" description="Low complexity" evidence="1">
    <location>
        <begin position="859"/>
        <end position="870"/>
    </location>
</feature>
<comment type="caution">
    <text evidence="3">The sequence shown here is derived from an EMBL/GenBank/DDBJ whole genome shotgun (WGS) entry which is preliminary data.</text>
</comment>
<proteinExistence type="predicted"/>
<feature type="compositionally biased region" description="Basic and acidic residues" evidence="1">
    <location>
        <begin position="896"/>
        <end position="906"/>
    </location>
</feature>
<dbReference type="Proteomes" id="UP001174934">
    <property type="component" value="Unassembled WGS sequence"/>
</dbReference>
<dbReference type="EMBL" id="JAULSR010000005">
    <property type="protein sequence ID" value="KAK0618199.1"/>
    <property type="molecule type" value="Genomic_DNA"/>
</dbReference>
<feature type="compositionally biased region" description="Polar residues" evidence="1">
    <location>
        <begin position="54"/>
        <end position="75"/>
    </location>
</feature>
<name>A0AA40BYH7_9PEZI</name>
<feature type="region of interest" description="Disordered" evidence="1">
    <location>
        <begin position="726"/>
        <end position="794"/>
    </location>
</feature>
<evidence type="ECO:0000259" key="2">
    <source>
        <dbReference type="Pfam" id="PF26013"/>
    </source>
</evidence>
<feature type="domain" description="DUF8004" evidence="2">
    <location>
        <begin position="328"/>
        <end position="421"/>
    </location>
</feature>
<feature type="compositionally biased region" description="Low complexity" evidence="1">
    <location>
        <begin position="836"/>
        <end position="851"/>
    </location>
</feature>
<dbReference type="AlphaFoldDB" id="A0AA40BYH7"/>